<organism evidence="1 2">
    <name type="scientific">Lactococcus fujiensis JCM 16395</name>
    <dbReference type="NCBI Taxonomy" id="1291764"/>
    <lineage>
        <taxon>Bacteria</taxon>
        <taxon>Bacillati</taxon>
        <taxon>Bacillota</taxon>
        <taxon>Bacilli</taxon>
        <taxon>Lactobacillales</taxon>
        <taxon>Streptococcaceae</taxon>
        <taxon>Lactococcus</taxon>
    </lineage>
</organism>
<keyword evidence="2" id="KW-1185">Reference proteome</keyword>
<dbReference type="EMBL" id="JXJU01000001">
    <property type="protein sequence ID" value="PCS01241.1"/>
    <property type="molecule type" value="Genomic_DNA"/>
</dbReference>
<gene>
    <name evidence="1" type="ORF">RT41_GL000005</name>
</gene>
<proteinExistence type="predicted"/>
<reference evidence="1 2" key="1">
    <citation type="submission" date="2014-12" db="EMBL/GenBank/DDBJ databases">
        <title>Draft genome sequences of 10 type strains of Lactococcus.</title>
        <authorList>
            <person name="Sun Z."/>
            <person name="Zhong Z."/>
            <person name="Liu W."/>
            <person name="Zhang W."/>
            <person name="Zhang H."/>
        </authorList>
    </citation>
    <scope>NUCLEOTIDE SEQUENCE [LARGE SCALE GENOMIC DNA]</scope>
    <source>
        <strain evidence="1 2">JCM 16395</strain>
    </source>
</reference>
<dbReference type="Proteomes" id="UP000218181">
    <property type="component" value="Unassembled WGS sequence"/>
</dbReference>
<dbReference type="STRING" id="1291764.GCA_001311235_00622"/>
<evidence type="ECO:0000313" key="2">
    <source>
        <dbReference type="Proteomes" id="UP000218181"/>
    </source>
</evidence>
<evidence type="ECO:0000313" key="1">
    <source>
        <dbReference type="EMBL" id="PCS01241.1"/>
    </source>
</evidence>
<name>A0A2A5RP83_9LACT</name>
<protein>
    <submittedName>
        <fullName evidence="1">Uncharacterized protein</fullName>
    </submittedName>
</protein>
<accession>A0A2A5RP83</accession>
<dbReference type="AlphaFoldDB" id="A0A2A5RP83"/>
<sequence length="83" mass="9838">MLHWIGGLQVELVNSGSDSLQIEKIYRSRHNLSKLEWIQFLQSELTEAKKAELLEIKDRIKLQGRPYNPKLDEEYWKVKVSQN</sequence>
<comment type="caution">
    <text evidence="1">The sequence shown here is derived from an EMBL/GenBank/DDBJ whole genome shotgun (WGS) entry which is preliminary data.</text>
</comment>